<dbReference type="RefSeq" id="WP_012673962.1">
    <property type="nucleotide sequence ID" value="NC_012438.1"/>
</dbReference>
<reference evidence="1 2" key="1">
    <citation type="journal article" date="2009" name="J. Bacteriol.">
        <title>Complete and draft genome sequences of six members of the Aquificales.</title>
        <authorList>
            <person name="Reysenbach A.L."/>
            <person name="Hamamura N."/>
            <person name="Podar M."/>
            <person name="Griffiths E."/>
            <person name="Ferreira S."/>
            <person name="Hochstein R."/>
            <person name="Heidelberg J."/>
            <person name="Johnson J."/>
            <person name="Mead D."/>
            <person name="Pohorille A."/>
            <person name="Sarmiento M."/>
            <person name="Schweighofer K."/>
            <person name="Seshadri R."/>
            <person name="Voytek M.A."/>
        </authorList>
    </citation>
    <scope>NUCLEOTIDE SEQUENCE [LARGE SCALE GENOMIC DNA]</scope>
    <source>
        <strain evidence="2">Az-Fu1 / DSM 15241 / OCM 825</strain>
    </source>
</reference>
<evidence type="ECO:0000313" key="1">
    <source>
        <dbReference type="EMBL" id="ACN98640.1"/>
    </source>
</evidence>
<name>C1DWZ6_SULAA</name>
<evidence type="ECO:0000313" key="2">
    <source>
        <dbReference type="Proteomes" id="UP000001369"/>
    </source>
</evidence>
<keyword evidence="2" id="KW-1185">Reference proteome</keyword>
<dbReference type="TCDB" id="1.B.25.1.33">
    <property type="family name" value="the outer membrane porin (opr) family"/>
</dbReference>
<dbReference type="Proteomes" id="UP000001369">
    <property type="component" value="Chromosome"/>
</dbReference>
<gene>
    <name evidence="1" type="ordered locus">SULAZ_1675</name>
</gene>
<dbReference type="Gene3D" id="2.40.160.10">
    <property type="entry name" value="Porin"/>
    <property type="match status" value="1"/>
</dbReference>
<dbReference type="HOGENOM" id="CLU_1214278_0_0_0"/>
<accession>C1DWZ6</accession>
<dbReference type="InterPro" id="IPR023614">
    <property type="entry name" value="Porin_dom_sf"/>
</dbReference>
<sequence length="228" mass="25875">MRKVKSLMAAGLLTVAAAGIYNDAKAEIQTFIGELKPELEIRPRFDWTSKNATSGAIEDATALTTRIRLGAHIDKIFNIPLLKAYLELNDVSDLIDKKRTYGETNQYAFIADPSITRLTEAKVSYTWGKTTLLFGRTRVNLDDQRFISDANWRQTPQTFGVLALHTKEIPNLDLLMAMIYERKWWARNDLVGTMNNKKFVDFTRTSSLDWSPDKAPLVALHIKGGLFY</sequence>
<evidence type="ECO:0008006" key="3">
    <source>
        <dbReference type="Google" id="ProtNLM"/>
    </source>
</evidence>
<dbReference type="KEGG" id="saf:SULAZ_1675"/>
<dbReference type="EMBL" id="CP001229">
    <property type="protein sequence ID" value="ACN98640.1"/>
    <property type="molecule type" value="Genomic_DNA"/>
</dbReference>
<organism evidence="1 2">
    <name type="scientific">Sulfurihydrogenibium azorense (strain DSM 15241 / OCM 825 / Az-Fu1)</name>
    <dbReference type="NCBI Taxonomy" id="204536"/>
    <lineage>
        <taxon>Bacteria</taxon>
        <taxon>Pseudomonadati</taxon>
        <taxon>Aquificota</taxon>
        <taxon>Aquificia</taxon>
        <taxon>Aquificales</taxon>
        <taxon>Hydrogenothermaceae</taxon>
        <taxon>Sulfurihydrogenibium</taxon>
    </lineage>
</organism>
<dbReference type="OrthoDB" id="9767539at2"/>
<proteinExistence type="predicted"/>
<protein>
    <recommendedName>
        <fullName evidence="3">Alginate export domain-containing protein</fullName>
    </recommendedName>
</protein>
<dbReference type="STRING" id="204536.SULAZ_1675"/>
<dbReference type="AlphaFoldDB" id="C1DWZ6"/>